<dbReference type="Proteomes" id="UP001187415">
    <property type="component" value="Unassembled WGS sequence"/>
</dbReference>
<keyword evidence="3" id="KW-1133">Transmembrane helix</keyword>
<feature type="domain" description="EGF-like" evidence="4">
    <location>
        <begin position="18"/>
        <end position="57"/>
    </location>
</feature>
<dbReference type="Gene3D" id="2.10.25.10">
    <property type="entry name" value="Laminin"/>
    <property type="match status" value="1"/>
</dbReference>
<feature type="region of interest" description="Disordered" evidence="2">
    <location>
        <begin position="92"/>
        <end position="111"/>
    </location>
</feature>
<keyword evidence="6" id="KW-1185">Reference proteome</keyword>
<dbReference type="PROSITE" id="PS01186">
    <property type="entry name" value="EGF_2"/>
    <property type="match status" value="1"/>
</dbReference>
<dbReference type="InterPro" id="IPR000742">
    <property type="entry name" value="EGF"/>
</dbReference>
<feature type="transmembrane region" description="Helical" evidence="3">
    <location>
        <begin position="68"/>
        <end position="89"/>
    </location>
</feature>
<accession>A0AA88LJP4</accession>
<dbReference type="SUPFAM" id="SSF57196">
    <property type="entry name" value="EGF/Laminin"/>
    <property type="match status" value="1"/>
</dbReference>
<dbReference type="PROSITE" id="PS00022">
    <property type="entry name" value="EGF_1"/>
    <property type="match status" value="1"/>
</dbReference>
<proteinExistence type="predicted"/>
<reference evidence="5" key="1">
    <citation type="submission" date="2023-07" db="EMBL/GenBank/DDBJ databases">
        <title>Chromosome-level Genome Assembly of Striped Snakehead (Channa striata).</title>
        <authorList>
            <person name="Liu H."/>
        </authorList>
    </citation>
    <scope>NUCLEOTIDE SEQUENCE</scope>
    <source>
        <strain evidence="5">Gz</strain>
        <tissue evidence="5">Muscle</tissue>
    </source>
</reference>
<name>A0AA88LJP4_CHASR</name>
<feature type="disulfide bond" evidence="1">
    <location>
        <begin position="47"/>
        <end position="56"/>
    </location>
</feature>
<keyword evidence="3" id="KW-0812">Transmembrane</keyword>
<gene>
    <name evidence="5" type="ORF">Q5P01_024541</name>
</gene>
<keyword evidence="1" id="KW-1015">Disulfide bond</keyword>
<dbReference type="EMBL" id="JAUPFM010000020">
    <property type="protein sequence ID" value="KAK2818980.1"/>
    <property type="molecule type" value="Genomic_DNA"/>
</dbReference>
<comment type="caution">
    <text evidence="1">Lacks conserved residue(s) required for the propagation of feature annotation.</text>
</comment>
<evidence type="ECO:0000256" key="2">
    <source>
        <dbReference type="SAM" id="MobiDB-lite"/>
    </source>
</evidence>
<dbReference type="AlphaFoldDB" id="A0AA88LJP4"/>
<comment type="caution">
    <text evidence="5">The sequence shown here is derived from an EMBL/GenBank/DDBJ whole genome shotgun (WGS) entry which is preliminary data.</text>
</comment>
<keyword evidence="3" id="KW-0472">Membrane</keyword>
<protein>
    <recommendedName>
        <fullName evidence="4">EGF-like domain-containing protein</fullName>
    </recommendedName>
</protein>
<evidence type="ECO:0000256" key="1">
    <source>
        <dbReference type="PROSITE-ProRule" id="PRU00076"/>
    </source>
</evidence>
<keyword evidence="1" id="KW-0245">EGF-like domain</keyword>
<dbReference type="PROSITE" id="PS50026">
    <property type="entry name" value="EGF_3"/>
    <property type="match status" value="1"/>
</dbReference>
<evidence type="ECO:0000259" key="4">
    <source>
        <dbReference type="PROSITE" id="PS50026"/>
    </source>
</evidence>
<evidence type="ECO:0000256" key="3">
    <source>
        <dbReference type="SAM" id="Phobius"/>
    </source>
</evidence>
<evidence type="ECO:0000313" key="6">
    <source>
        <dbReference type="Proteomes" id="UP001187415"/>
    </source>
</evidence>
<organism evidence="5 6">
    <name type="scientific">Channa striata</name>
    <name type="common">Snakehead murrel</name>
    <name type="synonym">Ophicephalus striatus</name>
    <dbReference type="NCBI Taxonomy" id="64152"/>
    <lineage>
        <taxon>Eukaryota</taxon>
        <taxon>Metazoa</taxon>
        <taxon>Chordata</taxon>
        <taxon>Craniata</taxon>
        <taxon>Vertebrata</taxon>
        <taxon>Euteleostomi</taxon>
        <taxon>Actinopterygii</taxon>
        <taxon>Neopterygii</taxon>
        <taxon>Teleostei</taxon>
        <taxon>Neoteleostei</taxon>
        <taxon>Acanthomorphata</taxon>
        <taxon>Anabantaria</taxon>
        <taxon>Anabantiformes</taxon>
        <taxon>Channoidei</taxon>
        <taxon>Channidae</taxon>
        <taxon>Channa</taxon>
    </lineage>
</organism>
<evidence type="ECO:0000313" key="5">
    <source>
        <dbReference type="EMBL" id="KAK2818980.1"/>
    </source>
</evidence>
<sequence>MDGSVTKMPTTLPPSQPSGPSCGEIHCHGRGTCVVPPGGGSDLVCDCKLGYRGDSCEDTINGALSVPLTLSVLAVIIGLVILAFVLAKLKRNKKKEHRRIVEAQRGYNTAE</sequence>
<feature type="region of interest" description="Disordered" evidence="2">
    <location>
        <begin position="1"/>
        <end position="21"/>
    </location>
</feature>